<accession>A0A0H5C420</accession>
<evidence type="ECO:0000256" key="1">
    <source>
        <dbReference type="SAM" id="MobiDB-lite"/>
    </source>
</evidence>
<feature type="compositionally biased region" description="Basic and acidic residues" evidence="1">
    <location>
        <begin position="57"/>
        <end position="71"/>
    </location>
</feature>
<organism evidence="2 3">
    <name type="scientific">Cyberlindnera jadinii (strain ATCC 18201 / CBS 1600 / BCRC 20928 / JCM 3617 / NBRC 0987 / NRRL Y-1542)</name>
    <name type="common">Torula yeast</name>
    <name type="synonym">Candida utilis</name>
    <dbReference type="NCBI Taxonomy" id="983966"/>
    <lineage>
        <taxon>Eukaryota</taxon>
        <taxon>Fungi</taxon>
        <taxon>Dikarya</taxon>
        <taxon>Ascomycota</taxon>
        <taxon>Saccharomycotina</taxon>
        <taxon>Saccharomycetes</taxon>
        <taxon>Phaffomycetales</taxon>
        <taxon>Phaffomycetaceae</taxon>
        <taxon>Cyberlindnera</taxon>
    </lineage>
</organism>
<dbReference type="Proteomes" id="UP000038830">
    <property type="component" value="Unassembled WGS sequence"/>
</dbReference>
<feature type="compositionally biased region" description="Basic and acidic residues" evidence="1">
    <location>
        <begin position="31"/>
        <end position="44"/>
    </location>
</feature>
<gene>
    <name evidence="2" type="ORF">BN1211_3079</name>
</gene>
<protein>
    <submittedName>
        <fullName evidence="2">Uncharacterized protein</fullName>
    </submittedName>
</protein>
<name>A0A0H5C420_CYBJN</name>
<dbReference type="EMBL" id="CDQK01000003">
    <property type="protein sequence ID" value="CEP22676.1"/>
    <property type="molecule type" value="Genomic_DNA"/>
</dbReference>
<proteinExistence type="predicted"/>
<evidence type="ECO:0000313" key="3">
    <source>
        <dbReference type="Proteomes" id="UP000038830"/>
    </source>
</evidence>
<feature type="compositionally biased region" description="Low complexity" evidence="1">
    <location>
        <begin position="45"/>
        <end position="56"/>
    </location>
</feature>
<evidence type="ECO:0000313" key="2">
    <source>
        <dbReference type="EMBL" id="CEP22676.1"/>
    </source>
</evidence>
<feature type="region of interest" description="Disordered" evidence="1">
    <location>
        <begin position="24"/>
        <end position="71"/>
    </location>
</feature>
<sequence length="109" mass="12216">MDFLNNIKDKVGDEVVEQAIKQKASSFFGGDSDKKEQSQGEKEGQQSSDNNNNNNNEGEKKEESSSGYAKKIESFIGDDKINAIKQKVGEDNFKKGESFIDEQIKSRFN</sequence>
<dbReference type="AlphaFoldDB" id="A0A0H5C420"/>
<reference evidence="3" key="1">
    <citation type="journal article" date="2015" name="J. Biotechnol.">
        <title>The structure of the Cyberlindnera jadinii genome and its relation to Candida utilis analyzed by the occurrence of single nucleotide polymorphisms.</title>
        <authorList>
            <person name="Rupp O."/>
            <person name="Brinkrolf K."/>
            <person name="Buerth C."/>
            <person name="Kunigo M."/>
            <person name="Schneider J."/>
            <person name="Jaenicke S."/>
            <person name="Goesmann A."/>
            <person name="Puehler A."/>
            <person name="Jaeger K.-E."/>
            <person name="Ernst J.F."/>
        </authorList>
    </citation>
    <scope>NUCLEOTIDE SEQUENCE [LARGE SCALE GENOMIC DNA]</scope>
    <source>
        <strain evidence="3">ATCC 18201 / CBS 1600 / BCRC 20928 / JCM 3617 / NBRC 0987 / NRRL Y-1542</strain>
    </source>
</reference>